<keyword evidence="3" id="KW-0255">Endonuclease</keyword>
<name>A0A916DTS9_9BACT</name>
<dbReference type="Proteomes" id="UP001060919">
    <property type="component" value="Chromosome"/>
</dbReference>
<comment type="similarity">
    <text evidence="5">Belongs to the YicC/YloC family.</text>
</comment>
<feature type="domain" description="Endoribonuclease YicC-like N-terminal" evidence="6">
    <location>
        <begin position="3"/>
        <end position="151"/>
    </location>
</feature>
<evidence type="ECO:0000313" key="9">
    <source>
        <dbReference type="Proteomes" id="UP001060919"/>
    </source>
</evidence>
<dbReference type="GO" id="GO:0016787">
    <property type="term" value="F:hydrolase activity"/>
    <property type="evidence" value="ECO:0007669"/>
    <property type="project" value="UniProtKB-KW"/>
</dbReference>
<evidence type="ECO:0000259" key="7">
    <source>
        <dbReference type="Pfam" id="PF08340"/>
    </source>
</evidence>
<organism evidence="8 9">
    <name type="scientific">Aureispira anguillae</name>
    <dbReference type="NCBI Taxonomy" id="2864201"/>
    <lineage>
        <taxon>Bacteria</taxon>
        <taxon>Pseudomonadati</taxon>
        <taxon>Bacteroidota</taxon>
        <taxon>Saprospiria</taxon>
        <taxon>Saprospirales</taxon>
        <taxon>Saprospiraceae</taxon>
        <taxon>Aureispira</taxon>
    </lineage>
</organism>
<reference evidence="8" key="1">
    <citation type="submission" date="2022-09" db="EMBL/GenBank/DDBJ databases">
        <title>Aureispira anguillicida sp. nov., isolated from Leptocephalus of Japanese eel Anguilla japonica.</title>
        <authorList>
            <person name="Yuasa K."/>
            <person name="Mekata T."/>
            <person name="Ikunari K."/>
        </authorList>
    </citation>
    <scope>NUCLEOTIDE SEQUENCE</scope>
    <source>
        <strain evidence="8">EL160426</strain>
    </source>
</reference>
<evidence type="ECO:0000256" key="2">
    <source>
        <dbReference type="ARBA" id="ARBA00022722"/>
    </source>
</evidence>
<dbReference type="GO" id="GO:0004521">
    <property type="term" value="F:RNA endonuclease activity"/>
    <property type="evidence" value="ECO:0007669"/>
    <property type="project" value="InterPro"/>
</dbReference>
<evidence type="ECO:0000313" key="8">
    <source>
        <dbReference type="EMBL" id="BDS13524.1"/>
    </source>
</evidence>
<dbReference type="PANTHER" id="PTHR30636">
    <property type="entry name" value="UPF0701 PROTEIN YICC"/>
    <property type="match status" value="1"/>
</dbReference>
<dbReference type="InterPro" id="IPR005229">
    <property type="entry name" value="YicC/YloC-like"/>
</dbReference>
<dbReference type="NCBIfam" id="TIGR00255">
    <property type="entry name" value="YicC/YloC family endoribonuclease"/>
    <property type="match status" value="1"/>
</dbReference>
<comment type="cofactor">
    <cofactor evidence="1">
        <name>a divalent metal cation</name>
        <dbReference type="ChEBI" id="CHEBI:60240"/>
    </cofactor>
</comment>
<feature type="domain" description="Endoribonuclease YicC-like C-terminal" evidence="7">
    <location>
        <begin position="173"/>
        <end position="289"/>
    </location>
</feature>
<dbReference type="RefSeq" id="WP_264788791.1">
    <property type="nucleotide sequence ID" value="NZ_AP026867.1"/>
</dbReference>
<accession>A0A916DTS9</accession>
<dbReference type="AlphaFoldDB" id="A0A916DTS9"/>
<gene>
    <name evidence="8" type="ORF">AsAng_0042630</name>
</gene>
<evidence type="ECO:0000256" key="3">
    <source>
        <dbReference type="ARBA" id="ARBA00022759"/>
    </source>
</evidence>
<sequence length="290" mass="33429">MLYSMTGFGRAEKTTPSQRIVVEIKSINSKSFDLRTRISSQYQSKEIELRKLINSNLIRGKVDLTLTVENTLENDHAINKQAFDNYYEDLMKIANKHNISNGDLLYTVTRLPGVIVQNNDAVDENAWEVILEVIEEALAALNHYRADEGSATFDDILSHIRQIETLLTKVDPAEEERIEKIKTRLLSSLEQLQVKGRVDENRLEQEMIYYLDKFDLNEEKVRLQQHCSYFVDELEKKTPSKGKKLNFILQEIGREINTLGSKANSAVIQRLVIQMKNEADKIKEQLSNIL</sequence>
<dbReference type="InterPro" id="IPR013527">
    <property type="entry name" value="YicC-like_N"/>
</dbReference>
<evidence type="ECO:0000256" key="5">
    <source>
        <dbReference type="ARBA" id="ARBA00035648"/>
    </source>
</evidence>
<keyword evidence="9" id="KW-1185">Reference proteome</keyword>
<evidence type="ECO:0000259" key="6">
    <source>
        <dbReference type="Pfam" id="PF03755"/>
    </source>
</evidence>
<evidence type="ECO:0000256" key="4">
    <source>
        <dbReference type="ARBA" id="ARBA00022801"/>
    </source>
</evidence>
<dbReference type="Pfam" id="PF08340">
    <property type="entry name" value="YicC-like_C"/>
    <property type="match status" value="1"/>
</dbReference>
<keyword evidence="4" id="KW-0378">Hydrolase</keyword>
<dbReference type="Pfam" id="PF03755">
    <property type="entry name" value="YicC-like_N"/>
    <property type="match status" value="1"/>
</dbReference>
<dbReference type="PANTHER" id="PTHR30636:SF3">
    <property type="entry name" value="UPF0701 PROTEIN YICC"/>
    <property type="match status" value="1"/>
</dbReference>
<dbReference type="EMBL" id="AP026867">
    <property type="protein sequence ID" value="BDS13524.1"/>
    <property type="molecule type" value="Genomic_DNA"/>
</dbReference>
<dbReference type="KEGG" id="aup:AsAng_0042630"/>
<evidence type="ECO:0000256" key="1">
    <source>
        <dbReference type="ARBA" id="ARBA00001968"/>
    </source>
</evidence>
<proteinExistence type="inferred from homology"/>
<dbReference type="InterPro" id="IPR013551">
    <property type="entry name" value="YicC-like_C"/>
</dbReference>
<keyword evidence="2" id="KW-0540">Nuclease</keyword>
<protein>
    <submittedName>
        <fullName evidence="8">YicC family protein</fullName>
    </submittedName>
</protein>